<evidence type="ECO:0000256" key="1">
    <source>
        <dbReference type="SAM" id="MobiDB-lite"/>
    </source>
</evidence>
<keyword evidence="3" id="KW-1185">Reference proteome</keyword>
<name>A0ABQ0S7I3_9PSEU</name>
<feature type="compositionally biased region" description="Basic residues" evidence="1">
    <location>
        <begin position="75"/>
        <end position="86"/>
    </location>
</feature>
<feature type="region of interest" description="Disordered" evidence="1">
    <location>
        <begin position="1"/>
        <end position="117"/>
    </location>
</feature>
<organism evidence="2 3">
    <name type="scientific">Pseudonocardia saturnea</name>
    <dbReference type="NCBI Taxonomy" id="33909"/>
    <lineage>
        <taxon>Bacteria</taxon>
        <taxon>Bacillati</taxon>
        <taxon>Actinomycetota</taxon>
        <taxon>Actinomycetes</taxon>
        <taxon>Pseudonocardiales</taxon>
        <taxon>Pseudonocardiaceae</taxon>
        <taxon>Pseudonocardia</taxon>
    </lineage>
</organism>
<accession>A0ABQ0S7I3</accession>
<sequence length="117" mass="12286">MIARCAGQGLRPSVLGMPRHVTSSPHAANPYATDLHGSIARQRQDQLRAEADADRLARSARSAGSAGSAGSGGSARRRFRLFRLRGRAADAVKEPAPRTEGSGAAEPGRNCRAPVSR</sequence>
<evidence type="ECO:0000313" key="3">
    <source>
        <dbReference type="Proteomes" id="UP000320693"/>
    </source>
</evidence>
<dbReference type="EMBL" id="BJNH01000091">
    <property type="protein sequence ID" value="GEC28768.1"/>
    <property type="molecule type" value="Genomic_DNA"/>
</dbReference>
<gene>
    <name evidence="2" type="ORF">PSA01_57970</name>
</gene>
<dbReference type="Proteomes" id="UP000320693">
    <property type="component" value="Unassembled WGS sequence"/>
</dbReference>
<reference evidence="2 3" key="1">
    <citation type="submission" date="2019-06" db="EMBL/GenBank/DDBJ databases">
        <title>Whole genome shotgun sequence of Pseudonocardia saturnea NBRC 14499.</title>
        <authorList>
            <person name="Hosoyama A."/>
            <person name="Uohara A."/>
            <person name="Ohji S."/>
            <person name="Ichikawa N."/>
        </authorList>
    </citation>
    <scope>NUCLEOTIDE SEQUENCE [LARGE SCALE GENOMIC DNA]</scope>
    <source>
        <strain evidence="2 3">NBRC 14499</strain>
    </source>
</reference>
<feature type="compositionally biased region" description="Basic and acidic residues" evidence="1">
    <location>
        <begin position="87"/>
        <end position="97"/>
    </location>
</feature>
<feature type="compositionally biased region" description="Basic and acidic residues" evidence="1">
    <location>
        <begin position="42"/>
        <end position="57"/>
    </location>
</feature>
<protein>
    <submittedName>
        <fullName evidence="2">Uncharacterized protein</fullName>
    </submittedName>
</protein>
<proteinExistence type="predicted"/>
<evidence type="ECO:0000313" key="2">
    <source>
        <dbReference type="EMBL" id="GEC28768.1"/>
    </source>
</evidence>
<comment type="caution">
    <text evidence="2">The sequence shown here is derived from an EMBL/GenBank/DDBJ whole genome shotgun (WGS) entry which is preliminary data.</text>
</comment>